<evidence type="ECO:0000259" key="16">
    <source>
        <dbReference type="PROSITE" id="PS50109"/>
    </source>
</evidence>
<dbReference type="InterPro" id="IPR003661">
    <property type="entry name" value="HisK_dim/P_dom"/>
</dbReference>
<dbReference type="PROSITE" id="PS50109">
    <property type="entry name" value="HIS_KIN"/>
    <property type="match status" value="1"/>
</dbReference>
<dbReference type="InterPro" id="IPR005467">
    <property type="entry name" value="His_kinase_dom"/>
</dbReference>
<gene>
    <name evidence="17" type="ORF">NRE15_09505</name>
</gene>
<keyword evidence="13 15" id="KW-0472">Membrane</keyword>
<dbReference type="Pfam" id="PF02518">
    <property type="entry name" value="HATPase_c"/>
    <property type="match status" value="1"/>
</dbReference>
<dbReference type="CDD" id="cd00082">
    <property type="entry name" value="HisKA"/>
    <property type="match status" value="1"/>
</dbReference>
<evidence type="ECO:0000313" key="18">
    <source>
        <dbReference type="Proteomes" id="UP001315967"/>
    </source>
</evidence>
<dbReference type="Gene3D" id="6.10.340.10">
    <property type="match status" value="1"/>
</dbReference>
<keyword evidence="10" id="KW-0067">ATP-binding</keyword>
<dbReference type="PANTHER" id="PTHR45528">
    <property type="entry name" value="SENSOR HISTIDINE KINASE CPXA"/>
    <property type="match status" value="1"/>
</dbReference>
<evidence type="ECO:0000256" key="2">
    <source>
        <dbReference type="ARBA" id="ARBA00004651"/>
    </source>
</evidence>
<evidence type="ECO:0000256" key="10">
    <source>
        <dbReference type="ARBA" id="ARBA00022840"/>
    </source>
</evidence>
<evidence type="ECO:0000256" key="3">
    <source>
        <dbReference type="ARBA" id="ARBA00012438"/>
    </source>
</evidence>
<dbReference type="PANTHER" id="PTHR45528:SF1">
    <property type="entry name" value="SENSOR HISTIDINE KINASE CPXA"/>
    <property type="match status" value="1"/>
</dbReference>
<dbReference type="Proteomes" id="UP001315967">
    <property type="component" value="Chromosome"/>
</dbReference>
<dbReference type="InterPro" id="IPR050398">
    <property type="entry name" value="HssS/ArlS-like"/>
</dbReference>
<keyword evidence="11 15" id="KW-1133">Transmembrane helix</keyword>
<dbReference type="EC" id="2.7.13.3" evidence="3"/>
<organism evidence="17 18">
    <name type="scientific">Fundicoccus culcitae</name>
    <dbReference type="NCBI Taxonomy" id="2969821"/>
    <lineage>
        <taxon>Bacteria</taxon>
        <taxon>Bacillati</taxon>
        <taxon>Bacillota</taxon>
        <taxon>Bacilli</taxon>
        <taxon>Lactobacillales</taxon>
        <taxon>Aerococcaceae</taxon>
        <taxon>Fundicoccus</taxon>
    </lineage>
</organism>
<dbReference type="InterPro" id="IPR036097">
    <property type="entry name" value="HisK_dim/P_sf"/>
</dbReference>
<feature type="coiled-coil region" evidence="14">
    <location>
        <begin position="217"/>
        <end position="247"/>
    </location>
</feature>
<keyword evidence="18" id="KW-1185">Reference proteome</keyword>
<dbReference type="Gene3D" id="1.10.287.130">
    <property type="match status" value="1"/>
</dbReference>
<evidence type="ECO:0000256" key="12">
    <source>
        <dbReference type="ARBA" id="ARBA00023012"/>
    </source>
</evidence>
<keyword evidence="6" id="KW-0808">Transferase</keyword>
<dbReference type="Gene3D" id="3.30.565.10">
    <property type="entry name" value="Histidine kinase-like ATPase, C-terminal domain"/>
    <property type="match status" value="1"/>
</dbReference>
<comment type="subcellular location">
    <subcellularLocation>
        <location evidence="2">Cell membrane</location>
        <topology evidence="2">Multi-pass membrane protein</topology>
    </subcellularLocation>
</comment>
<dbReference type="InterPro" id="IPR036890">
    <property type="entry name" value="HATPase_C_sf"/>
</dbReference>
<dbReference type="SUPFAM" id="SSF47384">
    <property type="entry name" value="Homodimeric domain of signal transducing histidine kinase"/>
    <property type="match status" value="1"/>
</dbReference>
<keyword evidence="14" id="KW-0175">Coiled coil</keyword>
<comment type="catalytic activity">
    <reaction evidence="1">
        <text>ATP + protein L-histidine = ADP + protein N-phospho-L-histidine.</text>
        <dbReference type="EC" id="2.7.13.3"/>
    </reaction>
</comment>
<dbReference type="InterPro" id="IPR003594">
    <property type="entry name" value="HATPase_dom"/>
</dbReference>
<evidence type="ECO:0000256" key="11">
    <source>
        <dbReference type="ARBA" id="ARBA00022989"/>
    </source>
</evidence>
<feature type="transmembrane region" description="Helical" evidence="15">
    <location>
        <begin position="159"/>
        <end position="182"/>
    </location>
</feature>
<dbReference type="RefSeq" id="WP_313792639.1">
    <property type="nucleotide sequence ID" value="NZ_CP102453.1"/>
</dbReference>
<evidence type="ECO:0000256" key="14">
    <source>
        <dbReference type="SAM" id="Coils"/>
    </source>
</evidence>
<feature type="transmembrane region" description="Helical" evidence="15">
    <location>
        <begin position="9"/>
        <end position="32"/>
    </location>
</feature>
<evidence type="ECO:0000256" key="15">
    <source>
        <dbReference type="SAM" id="Phobius"/>
    </source>
</evidence>
<evidence type="ECO:0000256" key="4">
    <source>
        <dbReference type="ARBA" id="ARBA00022475"/>
    </source>
</evidence>
<keyword evidence="9 17" id="KW-0418">Kinase</keyword>
<evidence type="ECO:0000313" key="17">
    <source>
        <dbReference type="EMBL" id="UUX33137.1"/>
    </source>
</evidence>
<evidence type="ECO:0000256" key="13">
    <source>
        <dbReference type="ARBA" id="ARBA00023136"/>
    </source>
</evidence>
<feature type="domain" description="Histidine kinase" evidence="16">
    <location>
        <begin position="254"/>
        <end position="454"/>
    </location>
</feature>
<evidence type="ECO:0000256" key="9">
    <source>
        <dbReference type="ARBA" id="ARBA00022777"/>
    </source>
</evidence>
<keyword evidence="8" id="KW-0547">Nucleotide-binding</keyword>
<keyword evidence="7 15" id="KW-0812">Transmembrane</keyword>
<dbReference type="GO" id="GO:0016301">
    <property type="term" value="F:kinase activity"/>
    <property type="evidence" value="ECO:0007669"/>
    <property type="project" value="UniProtKB-KW"/>
</dbReference>
<evidence type="ECO:0000256" key="8">
    <source>
        <dbReference type="ARBA" id="ARBA00022741"/>
    </source>
</evidence>
<dbReference type="SMART" id="SM00387">
    <property type="entry name" value="HATPase_c"/>
    <property type="match status" value="1"/>
</dbReference>
<keyword evidence="4" id="KW-1003">Cell membrane</keyword>
<evidence type="ECO:0000256" key="6">
    <source>
        <dbReference type="ARBA" id="ARBA00022679"/>
    </source>
</evidence>
<keyword evidence="12" id="KW-0902">Two-component regulatory system</keyword>
<keyword evidence="5" id="KW-0597">Phosphoprotein</keyword>
<dbReference type="Pfam" id="PF00512">
    <property type="entry name" value="HisKA"/>
    <property type="match status" value="1"/>
</dbReference>
<reference evidence="17 18" key="1">
    <citation type="submission" date="2022-08" db="EMBL/GenBank/DDBJ databases">
        <title>Aerococcaceae sp. nov isolated from spoiled eye mask.</title>
        <authorList>
            <person name="Zhou G."/>
            <person name="Xie X.-B."/>
            <person name="Shi Q.-S."/>
            <person name="Wang Y.-S."/>
            <person name="Wen X."/>
            <person name="Peng H."/>
            <person name="Yang X.-J."/>
            <person name="Tao H.-B."/>
            <person name="Huang X.-M."/>
        </authorList>
    </citation>
    <scope>NUCLEOTIDE SEQUENCE [LARGE SCALE GENOMIC DNA]</scope>
    <source>
        <strain evidence="18">DM20194951</strain>
    </source>
</reference>
<sequence length="454" mass="52437">MKQSLFWRIWFLTATAIIVSAMLFLVVFSLFANQFIYNSQLNAFTNSVEEIRLQVEDTDTLDETFINEVLFDYEQRGFSFMIINNDIYLKYPIPGIIVDASETESHLFYQINTNRGPLIQSLDKSTTLIENIPINNAELLVYYPISFGTSDMRSMFETILPLFAVISLIVATIVSLLYSLYFRKRIKGIQLMLEEMATLTYEPPQEAFEGDEIEQLKVNIIVMYERLRQTLEQLQNEIDVVKRFENDRLLFMRGSIHELKTPLMIMMTQSKNAIEASESDKELLTMLYSKMEAMNKLINEVLALSKVEDIKSLEPINITEVITEVLAEYEYMISDKMISLTKDDTPIYANLSLSAAKKIVSNLLSNAVKYVPNGGEIVIEHRDQTIVFRNTVQNNLQLDMNRILEPFVSFDNDDDSELSGSGLGLYIVATFLTHYNLTYDCYLEDNWFIFNIHL</sequence>
<evidence type="ECO:0000256" key="5">
    <source>
        <dbReference type="ARBA" id="ARBA00022553"/>
    </source>
</evidence>
<dbReference type="EMBL" id="CP102453">
    <property type="protein sequence ID" value="UUX33137.1"/>
    <property type="molecule type" value="Genomic_DNA"/>
</dbReference>
<accession>A0ABY5P328</accession>
<dbReference type="SUPFAM" id="SSF55874">
    <property type="entry name" value="ATPase domain of HSP90 chaperone/DNA topoisomerase II/histidine kinase"/>
    <property type="match status" value="1"/>
</dbReference>
<dbReference type="SMART" id="SM00388">
    <property type="entry name" value="HisKA"/>
    <property type="match status" value="1"/>
</dbReference>
<evidence type="ECO:0000256" key="7">
    <source>
        <dbReference type="ARBA" id="ARBA00022692"/>
    </source>
</evidence>
<evidence type="ECO:0000256" key="1">
    <source>
        <dbReference type="ARBA" id="ARBA00000085"/>
    </source>
</evidence>
<name>A0ABY5P328_9LACT</name>
<protein>
    <recommendedName>
        <fullName evidence="3">histidine kinase</fullName>
        <ecNumber evidence="3">2.7.13.3</ecNumber>
    </recommendedName>
</protein>
<proteinExistence type="predicted"/>